<proteinExistence type="predicted"/>
<evidence type="ECO:0000313" key="3">
    <source>
        <dbReference type="Proteomes" id="UP001307705"/>
    </source>
</evidence>
<protein>
    <recommendedName>
        <fullName evidence="1">Putative auto-transporter adhesin head GIN domain-containing protein</fullName>
    </recommendedName>
</protein>
<dbReference type="InterPro" id="IPR021255">
    <property type="entry name" value="DUF2807"/>
</dbReference>
<reference evidence="2 3" key="1">
    <citation type="submission" date="2023-08" db="EMBL/GenBank/DDBJ databases">
        <title>Draft genome sequence of Algoriphagus taiwanensis.</title>
        <authorList>
            <person name="Takatani N."/>
            <person name="Hosokawa M."/>
            <person name="Sawabe T."/>
        </authorList>
    </citation>
    <scope>NUCLEOTIDE SEQUENCE [LARGE SCALE GENOMIC DNA]</scope>
    <source>
        <strain evidence="2 3">JCM 19755</strain>
    </source>
</reference>
<feature type="domain" description="Putative auto-transporter adhesin head GIN" evidence="1">
    <location>
        <begin position="40"/>
        <end position="221"/>
    </location>
</feature>
<dbReference type="Pfam" id="PF10988">
    <property type="entry name" value="DUF2807"/>
    <property type="match status" value="1"/>
</dbReference>
<sequence length="237" mass="25811">MKFSLSIFYALLFLSIFSCRERDGSSDNRYDEVKDLSGVSKLKVKGVFNLMLTQSDQESIQIIGSQKLAEKLKINQNGDLLELTLEDVKGSFFEMDELEVRLTISDLESFEFNGVGNIETKNPFITDQTAIKGEGVGNLELEIESQQISADLNLVGSMKLKGESALLNITNEGIGNIDASQHNAEKVNLISSGIGRVAVHCTGELSLDVSGIGEVKYTGNPTVIKENVSGIGKVTRN</sequence>
<evidence type="ECO:0000313" key="2">
    <source>
        <dbReference type="EMBL" id="GMQ34357.1"/>
    </source>
</evidence>
<accession>A0ABQ6Q5V8</accession>
<organism evidence="2 3">
    <name type="scientific">Algoriphagus taiwanensis</name>
    <dbReference type="NCBI Taxonomy" id="1445656"/>
    <lineage>
        <taxon>Bacteria</taxon>
        <taxon>Pseudomonadati</taxon>
        <taxon>Bacteroidota</taxon>
        <taxon>Cytophagia</taxon>
        <taxon>Cytophagales</taxon>
        <taxon>Cyclobacteriaceae</taxon>
        <taxon>Algoriphagus</taxon>
    </lineage>
</organism>
<gene>
    <name evidence="2" type="ORF">Ataiwa_26290</name>
</gene>
<dbReference type="PROSITE" id="PS51257">
    <property type="entry name" value="PROKAR_LIPOPROTEIN"/>
    <property type="match status" value="1"/>
</dbReference>
<evidence type="ECO:0000259" key="1">
    <source>
        <dbReference type="Pfam" id="PF10988"/>
    </source>
</evidence>
<dbReference type="RefSeq" id="WP_338229182.1">
    <property type="nucleotide sequence ID" value="NZ_BTPE01000009.1"/>
</dbReference>
<dbReference type="Gene3D" id="2.160.20.120">
    <property type="match status" value="1"/>
</dbReference>
<dbReference type="EMBL" id="BTPE01000009">
    <property type="protein sequence ID" value="GMQ34357.1"/>
    <property type="molecule type" value="Genomic_DNA"/>
</dbReference>
<keyword evidence="3" id="KW-1185">Reference proteome</keyword>
<comment type="caution">
    <text evidence="2">The sequence shown here is derived from an EMBL/GenBank/DDBJ whole genome shotgun (WGS) entry which is preliminary data.</text>
</comment>
<name>A0ABQ6Q5V8_9BACT</name>
<dbReference type="Proteomes" id="UP001307705">
    <property type="component" value="Unassembled WGS sequence"/>
</dbReference>